<keyword evidence="2" id="KW-1185">Reference proteome</keyword>
<dbReference type="eggNOG" id="KOG3825">
    <property type="taxonomic scope" value="Eukaryota"/>
</dbReference>
<dbReference type="Proteomes" id="UP000054776">
    <property type="component" value="Unassembled WGS sequence"/>
</dbReference>
<sequence>LLRNAGTLLYCAINDSPLIIYYVKYSYRAAQLLKLCISEMLILCLGCASRIFWK</sequence>
<dbReference type="InParanoid" id="A0A0V1AIS8"/>
<proteinExistence type="predicted"/>
<feature type="non-terminal residue" evidence="1">
    <location>
        <position position="1"/>
    </location>
</feature>
<name>A0A0V1AIS8_TRISP</name>
<evidence type="ECO:0000313" key="1">
    <source>
        <dbReference type="EMBL" id="KRY24711.1"/>
    </source>
</evidence>
<accession>A0A0V1AIS8</accession>
<comment type="caution">
    <text evidence="1">The sequence shown here is derived from an EMBL/GenBank/DDBJ whole genome shotgun (WGS) entry which is preliminary data.</text>
</comment>
<reference evidence="1 2" key="1">
    <citation type="submission" date="2015-01" db="EMBL/GenBank/DDBJ databases">
        <title>Evolution of Trichinella species and genotypes.</title>
        <authorList>
            <person name="Korhonen P.K."/>
            <person name="Edoardo P."/>
            <person name="Giuseppe L.R."/>
            <person name="Gasser R.B."/>
        </authorList>
    </citation>
    <scope>NUCLEOTIDE SEQUENCE [LARGE SCALE GENOMIC DNA]</scope>
    <source>
        <strain evidence="1">ISS3</strain>
    </source>
</reference>
<gene>
    <name evidence="1" type="ORF">T01_8750</name>
</gene>
<dbReference type="EMBL" id="JYDH01001491">
    <property type="protein sequence ID" value="KRY24711.1"/>
    <property type="molecule type" value="Genomic_DNA"/>
</dbReference>
<protein>
    <submittedName>
        <fullName evidence="1">Uncharacterized protein</fullName>
    </submittedName>
</protein>
<dbReference type="AlphaFoldDB" id="A0A0V1AIS8"/>
<organism evidence="1 2">
    <name type="scientific">Trichinella spiralis</name>
    <name type="common">Trichina worm</name>
    <dbReference type="NCBI Taxonomy" id="6334"/>
    <lineage>
        <taxon>Eukaryota</taxon>
        <taxon>Metazoa</taxon>
        <taxon>Ecdysozoa</taxon>
        <taxon>Nematoda</taxon>
        <taxon>Enoplea</taxon>
        <taxon>Dorylaimia</taxon>
        <taxon>Trichinellida</taxon>
        <taxon>Trichinellidae</taxon>
        <taxon>Trichinella</taxon>
    </lineage>
</organism>
<evidence type="ECO:0000313" key="2">
    <source>
        <dbReference type="Proteomes" id="UP000054776"/>
    </source>
</evidence>